<evidence type="ECO:0000259" key="1">
    <source>
        <dbReference type="Pfam" id="PF00534"/>
    </source>
</evidence>
<dbReference type="Gene3D" id="3.40.50.2000">
    <property type="entry name" value="Glycogen Phosphorylase B"/>
    <property type="match status" value="2"/>
</dbReference>
<evidence type="ECO:0000313" key="4">
    <source>
        <dbReference type="Proteomes" id="UP001549799"/>
    </source>
</evidence>
<name>A0ABV2SV40_9FLAO</name>
<dbReference type="Pfam" id="PF00534">
    <property type="entry name" value="Glycos_transf_1"/>
    <property type="match status" value="1"/>
</dbReference>
<dbReference type="PANTHER" id="PTHR12526">
    <property type="entry name" value="GLYCOSYLTRANSFERASE"/>
    <property type="match status" value="1"/>
</dbReference>
<accession>A0ABV2SV40</accession>
<protein>
    <submittedName>
        <fullName evidence="3">Glycosyltransferase family 4 protein</fullName>
    </submittedName>
</protein>
<dbReference type="InterPro" id="IPR028098">
    <property type="entry name" value="Glyco_trans_4-like_N"/>
</dbReference>
<dbReference type="EMBL" id="JBEXAE010000004">
    <property type="protein sequence ID" value="MET6991011.1"/>
    <property type="molecule type" value="Genomic_DNA"/>
</dbReference>
<organism evidence="3 4">
    <name type="scientific">Sediminicola arcticus</name>
    <dbReference type="NCBI Taxonomy" id="1574308"/>
    <lineage>
        <taxon>Bacteria</taxon>
        <taxon>Pseudomonadati</taxon>
        <taxon>Bacteroidota</taxon>
        <taxon>Flavobacteriia</taxon>
        <taxon>Flavobacteriales</taxon>
        <taxon>Flavobacteriaceae</taxon>
        <taxon>Sediminicola</taxon>
    </lineage>
</organism>
<proteinExistence type="predicted"/>
<feature type="domain" description="Glycosyltransferase subfamily 4-like N-terminal" evidence="2">
    <location>
        <begin position="23"/>
        <end position="155"/>
    </location>
</feature>
<gene>
    <name evidence="3" type="ORF">ABXZ36_10165</name>
</gene>
<dbReference type="PANTHER" id="PTHR12526:SF638">
    <property type="entry name" value="SPORE COAT PROTEIN SA"/>
    <property type="match status" value="1"/>
</dbReference>
<dbReference type="CDD" id="cd03808">
    <property type="entry name" value="GT4_CapM-like"/>
    <property type="match status" value="1"/>
</dbReference>
<feature type="domain" description="Glycosyl transferase family 1" evidence="1">
    <location>
        <begin position="191"/>
        <end position="352"/>
    </location>
</feature>
<dbReference type="Pfam" id="PF13477">
    <property type="entry name" value="Glyco_trans_4_2"/>
    <property type="match status" value="1"/>
</dbReference>
<sequence>MENNRILILCSYDKSIIHFRGDFIKSLIQNGYKVFGAAPEMTKEISDQLIELGASPLTFKLQRTRLNPFKDLQSIFELNKMIKKHNIDLVFPYTIKPVIYGSIAANFAKIPVISLITGLGFTFSAASAKAKLLQKATEFLYKISIRKNKLIIFQNSDDHQLFLERNIIPKSKKIAVVNGSGVNLGTYPNRINNKTSERIIFILVARLIKEKGVSLYMEAAEDLKKRFPKAEFHVIGKPDKSPSAINLDKLNELHHKEIIVYHGPQDNVPELLYASDIFVLPTFYREGIPRSILEALSVGMPIITTNSPGCRETVTEGENGFLIKPQSLEDLKRAMGYFLENPIKIKEMGIASRALAEKKFNVDIINDHLIALIKETMTK</sequence>
<dbReference type="Proteomes" id="UP001549799">
    <property type="component" value="Unassembled WGS sequence"/>
</dbReference>
<dbReference type="RefSeq" id="WP_354615409.1">
    <property type="nucleotide sequence ID" value="NZ_JBEXAE010000004.1"/>
</dbReference>
<dbReference type="InterPro" id="IPR001296">
    <property type="entry name" value="Glyco_trans_1"/>
</dbReference>
<reference evidence="3 4" key="1">
    <citation type="submission" date="2024-07" db="EMBL/GenBank/DDBJ databases">
        <title>The genome sequence of type strain Sediminicola arcticus GDMCC 1.2805.</title>
        <authorList>
            <person name="Liu Y."/>
        </authorList>
    </citation>
    <scope>NUCLEOTIDE SEQUENCE [LARGE SCALE GENOMIC DNA]</scope>
    <source>
        <strain evidence="3 4">GDMCC 1.2805</strain>
    </source>
</reference>
<evidence type="ECO:0000259" key="2">
    <source>
        <dbReference type="Pfam" id="PF13477"/>
    </source>
</evidence>
<keyword evidence="4" id="KW-1185">Reference proteome</keyword>
<evidence type="ECO:0000313" key="3">
    <source>
        <dbReference type="EMBL" id="MET6991011.1"/>
    </source>
</evidence>
<dbReference type="SUPFAM" id="SSF53756">
    <property type="entry name" value="UDP-Glycosyltransferase/glycogen phosphorylase"/>
    <property type="match status" value="1"/>
</dbReference>
<comment type="caution">
    <text evidence="3">The sequence shown here is derived from an EMBL/GenBank/DDBJ whole genome shotgun (WGS) entry which is preliminary data.</text>
</comment>